<feature type="non-terminal residue" evidence="2">
    <location>
        <position position="210"/>
    </location>
</feature>
<evidence type="ECO:0000256" key="1">
    <source>
        <dbReference type="SAM" id="MobiDB-lite"/>
    </source>
</evidence>
<gene>
    <name evidence="2" type="ORF">CYMTET_20839</name>
</gene>
<reference evidence="2 3" key="1">
    <citation type="journal article" date="2015" name="Genome Biol. Evol.">
        <title>Comparative Genomics of a Bacterivorous Green Alga Reveals Evolutionary Causalities and Consequences of Phago-Mixotrophic Mode of Nutrition.</title>
        <authorList>
            <person name="Burns J.A."/>
            <person name="Paasch A."/>
            <person name="Narechania A."/>
            <person name="Kim E."/>
        </authorList>
    </citation>
    <scope>NUCLEOTIDE SEQUENCE [LARGE SCALE GENOMIC DNA]</scope>
    <source>
        <strain evidence="2 3">PLY_AMNH</strain>
    </source>
</reference>
<keyword evidence="3" id="KW-1185">Reference proteome</keyword>
<feature type="compositionally biased region" description="Basic and acidic residues" evidence="1">
    <location>
        <begin position="129"/>
        <end position="153"/>
    </location>
</feature>
<proteinExistence type="predicted"/>
<evidence type="ECO:0000313" key="3">
    <source>
        <dbReference type="Proteomes" id="UP001190700"/>
    </source>
</evidence>
<accession>A0AAE0G3H3</accession>
<feature type="region of interest" description="Disordered" evidence="1">
    <location>
        <begin position="40"/>
        <end position="64"/>
    </location>
</feature>
<dbReference type="EMBL" id="LGRX02010203">
    <property type="protein sequence ID" value="KAK3270777.1"/>
    <property type="molecule type" value="Genomic_DNA"/>
</dbReference>
<dbReference type="Proteomes" id="UP001190700">
    <property type="component" value="Unassembled WGS sequence"/>
</dbReference>
<organism evidence="2 3">
    <name type="scientific">Cymbomonas tetramitiformis</name>
    <dbReference type="NCBI Taxonomy" id="36881"/>
    <lineage>
        <taxon>Eukaryota</taxon>
        <taxon>Viridiplantae</taxon>
        <taxon>Chlorophyta</taxon>
        <taxon>Pyramimonadophyceae</taxon>
        <taxon>Pyramimonadales</taxon>
        <taxon>Pyramimonadaceae</taxon>
        <taxon>Cymbomonas</taxon>
    </lineage>
</organism>
<evidence type="ECO:0000313" key="2">
    <source>
        <dbReference type="EMBL" id="KAK3270777.1"/>
    </source>
</evidence>
<feature type="region of interest" description="Disordered" evidence="1">
    <location>
        <begin position="80"/>
        <end position="210"/>
    </location>
</feature>
<protein>
    <submittedName>
        <fullName evidence="2">Uncharacterized protein</fullName>
    </submittedName>
</protein>
<comment type="caution">
    <text evidence="2">The sequence shown here is derived from an EMBL/GenBank/DDBJ whole genome shotgun (WGS) entry which is preliminary data.</text>
</comment>
<feature type="compositionally biased region" description="Acidic residues" evidence="1">
    <location>
        <begin position="89"/>
        <end position="117"/>
    </location>
</feature>
<feature type="compositionally biased region" description="Acidic residues" evidence="1">
    <location>
        <begin position="196"/>
        <end position="210"/>
    </location>
</feature>
<dbReference type="AlphaFoldDB" id="A0AAE0G3H3"/>
<name>A0AAE0G3H3_9CHLO</name>
<feature type="compositionally biased region" description="Acidic residues" evidence="1">
    <location>
        <begin position="154"/>
        <end position="174"/>
    </location>
</feature>
<sequence>MAFVDAFGSNSEVGLYIKTSPYMGADPLWEARSFVHKLTKRAGATPESQKKYRAPPDSASVVMSTGGQLDYDLLEAWSMEMEAERVGIEDEDEEEEDEEEEEEEDEEEEKEGVDEAMDIIKWAASHVQRQREGRLQQRLDRIKGFNGVDRADVDDHEEEKDDDYEEEEDDEADEQDSKRREQSNAQQPHAQKETDKEGEDVKEEEEEEEE</sequence>